<dbReference type="STRING" id="1855912.LuPra_02841"/>
<dbReference type="AlphaFoldDB" id="A0A143PM96"/>
<dbReference type="PROSITE" id="PS50929">
    <property type="entry name" value="ABC_TM1F"/>
    <property type="match status" value="1"/>
</dbReference>
<evidence type="ECO:0000256" key="3">
    <source>
        <dbReference type="ARBA" id="ARBA00022475"/>
    </source>
</evidence>
<dbReference type="GO" id="GO:0005886">
    <property type="term" value="C:plasma membrane"/>
    <property type="evidence" value="ECO:0007669"/>
    <property type="project" value="UniProtKB-SubCell"/>
</dbReference>
<dbReference type="InterPro" id="IPR011527">
    <property type="entry name" value="ABC1_TM_dom"/>
</dbReference>
<reference evidence="14" key="2">
    <citation type="submission" date="2016-04" db="EMBL/GenBank/DDBJ databases">
        <title>First Complete Genome Sequence of a Subdivision 6 Acidobacterium.</title>
        <authorList>
            <person name="Huang S."/>
            <person name="Vieira S."/>
            <person name="Bunk B."/>
            <person name="Riedel T."/>
            <person name="Sproeer C."/>
            <person name="Overmann J."/>
        </authorList>
    </citation>
    <scope>NUCLEOTIDE SEQUENCE [LARGE SCALE GENOMIC DNA]</scope>
    <source>
        <strain evidence="14">DSM 100886 HEG_-6_39</strain>
    </source>
</reference>
<dbReference type="CDD" id="cd18544">
    <property type="entry name" value="ABC_6TM_TmrA_like"/>
    <property type="match status" value="1"/>
</dbReference>
<gene>
    <name evidence="13" type="ORF">LuPra_02841</name>
</gene>
<keyword evidence="3" id="KW-1003">Cell membrane</keyword>
<organism evidence="13 14">
    <name type="scientific">Luteitalea pratensis</name>
    <dbReference type="NCBI Taxonomy" id="1855912"/>
    <lineage>
        <taxon>Bacteria</taxon>
        <taxon>Pseudomonadati</taxon>
        <taxon>Acidobacteriota</taxon>
        <taxon>Vicinamibacteria</taxon>
        <taxon>Vicinamibacterales</taxon>
        <taxon>Vicinamibacteraceae</taxon>
        <taxon>Luteitalea</taxon>
    </lineage>
</organism>
<keyword evidence="7 10" id="KW-1133">Transmembrane helix</keyword>
<dbReference type="InterPro" id="IPR027417">
    <property type="entry name" value="P-loop_NTPase"/>
</dbReference>
<evidence type="ECO:0000256" key="7">
    <source>
        <dbReference type="ARBA" id="ARBA00022989"/>
    </source>
</evidence>
<feature type="transmembrane region" description="Helical" evidence="10">
    <location>
        <begin position="28"/>
        <end position="53"/>
    </location>
</feature>
<dbReference type="Proteomes" id="UP000076079">
    <property type="component" value="Chromosome"/>
</dbReference>
<dbReference type="SUPFAM" id="SSF90123">
    <property type="entry name" value="ABC transporter transmembrane region"/>
    <property type="match status" value="1"/>
</dbReference>
<name>A0A143PM96_LUTPR</name>
<dbReference type="Gene3D" id="1.20.1560.10">
    <property type="entry name" value="ABC transporter type 1, transmembrane domain"/>
    <property type="match status" value="1"/>
</dbReference>
<evidence type="ECO:0000256" key="5">
    <source>
        <dbReference type="ARBA" id="ARBA00022741"/>
    </source>
</evidence>
<evidence type="ECO:0000256" key="4">
    <source>
        <dbReference type="ARBA" id="ARBA00022692"/>
    </source>
</evidence>
<keyword evidence="8 10" id="KW-0472">Membrane</keyword>
<dbReference type="InterPro" id="IPR017871">
    <property type="entry name" value="ABC_transporter-like_CS"/>
</dbReference>
<accession>A0A143PM96</accession>
<comment type="subcellular location">
    <subcellularLocation>
        <location evidence="1">Cell membrane</location>
        <topology evidence="1">Multi-pass membrane protein</topology>
    </subcellularLocation>
</comment>
<evidence type="ECO:0000256" key="2">
    <source>
        <dbReference type="ARBA" id="ARBA00022448"/>
    </source>
</evidence>
<evidence type="ECO:0000256" key="6">
    <source>
        <dbReference type="ARBA" id="ARBA00022840"/>
    </source>
</evidence>
<sequence>MSAHDDEILGKAYDSRLMRRLMGYLRPYKVRAAFALVAIVAGVAFSLAQPVLVKRAIDQYIASGDLAGVGTVALLYLGTLVGAFVAEFVQTTTLQMLGQRIMYDMRRQVFDHLQRLDLAYYDRNPVGRLMTRVTSDVDAINDLFTSGVVSVFGDVLSLLGIIVVLVSLDWRLALLTFCVLPLILMVTQWFRRNVRESYREVRTWVARLNAFLQENLTGMSTVQLFRREERAFADFDHVNSEHRDANLRSIYYYAVFYPAIELIGALSTALIVWFGGGWVLTGTLTIGTLVAFIQYAQRFFRPISDMSEKFNLLQAAMASSERLFGLLDTPVIITDPSLALGAEPALGPGPSAFEKPRGADSTADGRRPMADNAKRSRGAGRLVVEDVSFAYTPGVEVLKHVSFTVEPGQRIGIVGATGSGKSTLINLLLRFYDVGSGRILLDGRDIRELPLAQLRSHFALVLQDVYLFSGTIAGNIRLGRPDIDDSRVHEAAEAVHAAAFIRDLPHGYDTPVAERGATLSVGQKQLLSFARALAFDPQILVLDEATSSVDTETEMLIRDALHVLMEGRTTIAIAHRLSTIQDMDQILVLHRGELREAGTHQELLALRGIYHRLYQLQYQSHAPAATLQHSHGDA</sequence>
<dbReference type="EMBL" id="CP015136">
    <property type="protein sequence ID" value="AMY09621.1"/>
    <property type="molecule type" value="Genomic_DNA"/>
</dbReference>
<dbReference type="InterPro" id="IPR036640">
    <property type="entry name" value="ABC1_TM_sf"/>
</dbReference>
<dbReference type="SMART" id="SM00382">
    <property type="entry name" value="AAA"/>
    <property type="match status" value="1"/>
</dbReference>
<dbReference type="Pfam" id="PF00005">
    <property type="entry name" value="ABC_tran"/>
    <property type="match status" value="1"/>
</dbReference>
<dbReference type="SUPFAM" id="SSF52540">
    <property type="entry name" value="P-loop containing nucleoside triphosphate hydrolases"/>
    <property type="match status" value="1"/>
</dbReference>
<keyword evidence="4 10" id="KW-0812">Transmembrane</keyword>
<feature type="domain" description="ABC transmembrane type-1" evidence="12">
    <location>
        <begin position="33"/>
        <end position="315"/>
    </location>
</feature>
<dbReference type="InterPro" id="IPR003593">
    <property type="entry name" value="AAA+_ATPase"/>
</dbReference>
<dbReference type="OrthoDB" id="9762778at2"/>
<reference evidence="13 14" key="1">
    <citation type="journal article" date="2016" name="Genome Announc.">
        <title>First Complete Genome Sequence of a Subdivision 6 Acidobacterium Strain.</title>
        <authorList>
            <person name="Huang S."/>
            <person name="Vieira S."/>
            <person name="Bunk B."/>
            <person name="Riedel T."/>
            <person name="Sproer C."/>
            <person name="Overmann J."/>
        </authorList>
    </citation>
    <scope>NUCLEOTIDE SEQUENCE [LARGE SCALE GENOMIC DNA]</scope>
    <source>
        <strain evidence="14">DSM 100886 HEG_-6_39</strain>
    </source>
</reference>
<feature type="transmembrane region" description="Helical" evidence="10">
    <location>
        <begin position="250"/>
        <end position="272"/>
    </location>
</feature>
<proteinExistence type="predicted"/>
<dbReference type="InterPro" id="IPR003439">
    <property type="entry name" value="ABC_transporter-like_ATP-bd"/>
</dbReference>
<dbReference type="PROSITE" id="PS00211">
    <property type="entry name" value="ABC_TRANSPORTER_1"/>
    <property type="match status" value="1"/>
</dbReference>
<feature type="domain" description="ABC transporter" evidence="11">
    <location>
        <begin position="382"/>
        <end position="616"/>
    </location>
</feature>
<dbReference type="KEGG" id="abac:LuPra_02841"/>
<evidence type="ECO:0000259" key="11">
    <source>
        <dbReference type="PROSITE" id="PS50893"/>
    </source>
</evidence>
<evidence type="ECO:0000313" key="13">
    <source>
        <dbReference type="EMBL" id="AMY09621.1"/>
    </source>
</evidence>
<dbReference type="PANTHER" id="PTHR43394:SF1">
    <property type="entry name" value="ATP-BINDING CASSETTE SUB-FAMILY B MEMBER 10, MITOCHONDRIAL"/>
    <property type="match status" value="1"/>
</dbReference>
<evidence type="ECO:0000259" key="12">
    <source>
        <dbReference type="PROSITE" id="PS50929"/>
    </source>
</evidence>
<feature type="transmembrane region" description="Helical" evidence="10">
    <location>
        <begin position="143"/>
        <end position="166"/>
    </location>
</feature>
<dbReference type="CDD" id="cd03254">
    <property type="entry name" value="ABCC_Glucan_exporter_like"/>
    <property type="match status" value="1"/>
</dbReference>
<dbReference type="InterPro" id="IPR039421">
    <property type="entry name" value="Type_1_exporter"/>
</dbReference>
<dbReference type="GO" id="GO:0015421">
    <property type="term" value="F:ABC-type oligopeptide transporter activity"/>
    <property type="evidence" value="ECO:0007669"/>
    <property type="project" value="TreeGrafter"/>
</dbReference>
<dbReference type="FunFam" id="1.20.1560.10:FF:000011">
    <property type="entry name" value="Multidrug ABC transporter ATP-binding protein"/>
    <property type="match status" value="1"/>
</dbReference>
<keyword evidence="5" id="KW-0547">Nucleotide-binding</keyword>
<feature type="transmembrane region" description="Helical" evidence="10">
    <location>
        <begin position="172"/>
        <end position="190"/>
    </location>
</feature>
<evidence type="ECO:0000256" key="10">
    <source>
        <dbReference type="SAM" id="Phobius"/>
    </source>
</evidence>
<dbReference type="GO" id="GO:0016887">
    <property type="term" value="F:ATP hydrolysis activity"/>
    <property type="evidence" value="ECO:0007669"/>
    <property type="project" value="InterPro"/>
</dbReference>
<keyword evidence="2" id="KW-0813">Transport</keyword>
<dbReference type="GO" id="GO:0005524">
    <property type="term" value="F:ATP binding"/>
    <property type="evidence" value="ECO:0007669"/>
    <property type="project" value="UniProtKB-KW"/>
</dbReference>
<feature type="transmembrane region" description="Helical" evidence="10">
    <location>
        <begin position="73"/>
        <end position="97"/>
    </location>
</feature>
<protein>
    <submittedName>
        <fullName evidence="13">Putative ABC transporter ATP-binding protein</fullName>
    </submittedName>
</protein>
<dbReference type="PROSITE" id="PS50893">
    <property type="entry name" value="ABC_TRANSPORTER_2"/>
    <property type="match status" value="1"/>
</dbReference>
<feature type="transmembrane region" description="Helical" evidence="10">
    <location>
        <begin position="278"/>
        <end position="296"/>
    </location>
</feature>
<dbReference type="Gene3D" id="3.40.50.300">
    <property type="entry name" value="P-loop containing nucleotide triphosphate hydrolases"/>
    <property type="match status" value="1"/>
</dbReference>
<keyword evidence="6 13" id="KW-0067">ATP-binding</keyword>
<evidence type="ECO:0000256" key="1">
    <source>
        <dbReference type="ARBA" id="ARBA00004651"/>
    </source>
</evidence>
<dbReference type="FunFam" id="3.40.50.300:FF:000287">
    <property type="entry name" value="Multidrug ABC transporter ATP-binding protein"/>
    <property type="match status" value="1"/>
</dbReference>
<feature type="region of interest" description="Disordered" evidence="9">
    <location>
        <begin position="347"/>
        <end position="377"/>
    </location>
</feature>
<dbReference type="PATRIC" id="fig|1813736.3.peg.3032"/>
<evidence type="ECO:0000256" key="8">
    <source>
        <dbReference type="ARBA" id="ARBA00023136"/>
    </source>
</evidence>
<evidence type="ECO:0000313" key="14">
    <source>
        <dbReference type="Proteomes" id="UP000076079"/>
    </source>
</evidence>
<dbReference type="RefSeq" id="WP_110171357.1">
    <property type="nucleotide sequence ID" value="NZ_CP015136.1"/>
</dbReference>
<dbReference type="Pfam" id="PF00664">
    <property type="entry name" value="ABC_membrane"/>
    <property type="match status" value="1"/>
</dbReference>
<feature type="compositionally biased region" description="Basic and acidic residues" evidence="9">
    <location>
        <begin position="354"/>
        <end position="374"/>
    </location>
</feature>
<dbReference type="PANTHER" id="PTHR43394">
    <property type="entry name" value="ATP-DEPENDENT PERMEASE MDL1, MITOCHONDRIAL"/>
    <property type="match status" value="1"/>
</dbReference>
<evidence type="ECO:0000256" key="9">
    <source>
        <dbReference type="SAM" id="MobiDB-lite"/>
    </source>
</evidence>
<keyword evidence="14" id="KW-1185">Reference proteome</keyword>